<keyword evidence="3" id="KW-1185">Reference proteome</keyword>
<reference evidence="2 3" key="1">
    <citation type="journal article" date="2019" name="Int. J. Syst. Evol. Microbiol.">
        <title>The Global Catalogue of Microorganisms (GCM) 10K type strain sequencing project: providing services to taxonomists for standard genome sequencing and annotation.</title>
        <authorList>
            <consortium name="The Broad Institute Genomics Platform"/>
            <consortium name="The Broad Institute Genome Sequencing Center for Infectious Disease"/>
            <person name="Wu L."/>
            <person name="Ma J."/>
        </authorList>
    </citation>
    <scope>NUCLEOTIDE SEQUENCE [LARGE SCALE GENOMIC DNA]</scope>
    <source>
        <strain evidence="2 3">JCM 16242</strain>
    </source>
</reference>
<keyword evidence="1" id="KW-0732">Signal</keyword>
<feature type="signal peptide" evidence="1">
    <location>
        <begin position="1"/>
        <end position="23"/>
    </location>
</feature>
<feature type="chain" id="PRO_5046176362" description="Porin domain-containing protein" evidence="1">
    <location>
        <begin position="24"/>
        <end position="402"/>
    </location>
</feature>
<dbReference type="Proteomes" id="UP001500657">
    <property type="component" value="Unassembled WGS sequence"/>
</dbReference>
<dbReference type="SUPFAM" id="SSF56935">
    <property type="entry name" value="Porins"/>
    <property type="match status" value="1"/>
</dbReference>
<proteinExistence type="predicted"/>
<organism evidence="2 3">
    <name type="scientific">Rhodanobacter caeni</name>
    <dbReference type="NCBI Taxonomy" id="657654"/>
    <lineage>
        <taxon>Bacteria</taxon>
        <taxon>Pseudomonadati</taxon>
        <taxon>Pseudomonadota</taxon>
        <taxon>Gammaproteobacteria</taxon>
        <taxon>Lysobacterales</taxon>
        <taxon>Rhodanobacteraceae</taxon>
        <taxon>Rhodanobacter</taxon>
    </lineage>
</organism>
<evidence type="ECO:0008006" key="4">
    <source>
        <dbReference type="Google" id="ProtNLM"/>
    </source>
</evidence>
<comment type="caution">
    <text evidence="2">The sequence shown here is derived from an EMBL/GenBank/DDBJ whole genome shotgun (WGS) entry which is preliminary data.</text>
</comment>
<protein>
    <recommendedName>
        <fullName evidence="4">Porin domain-containing protein</fullName>
    </recommendedName>
</protein>
<gene>
    <name evidence="2" type="ORF">GCM10009126_18110</name>
</gene>
<evidence type="ECO:0000313" key="3">
    <source>
        <dbReference type="Proteomes" id="UP001500657"/>
    </source>
</evidence>
<dbReference type="InterPro" id="IPR023614">
    <property type="entry name" value="Porin_dom_sf"/>
</dbReference>
<dbReference type="Gene3D" id="2.40.160.10">
    <property type="entry name" value="Porin"/>
    <property type="match status" value="1"/>
</dbReference>
<dbReference type="EMBL" id="BAAAFO010000003">
    <property type="protein sequence ID" value="GAA0253234.1"/>
    <property type="molecule type" value="Genomic_DNA"/>
</dbReference>
<name>A0ABN0UK10_9GAMM</name>
<evidence type="ECO:0000313" key="2">
    <source>
        <dbReference type="EMBL" id="GAA0253234.1"/>
    </source>
</evidence>
<dbReference type="RefSeq" id="WP_343882433.1">
    <property type="nucleotide sequence ID" value="NZ_BAAAFO010000003.1"/>
</dbReference>
<evidence type="ECO:0000256" key="1">
    <source>
        <dbReference type="SAM" id="SignalP"/>
    </source>
</evidence>
<accession>A0ABN0UK10</accession>
<sequence length="402" mass="43081">MSPKKILAATLALSLAAASAAHAEDGFNYRFSGFGTVGYAATDTDDVLFTNPGQLKGARQNGSGLVDSRLGGQLDLSFTPALSATVQAIAMQNAEGKSMPQVQWAFLRYKVSDSVAVRLGRLSLPAYLVSDYRYVGYANPWVRAPLEVYNLASLDSYEGADVVWSHGVGDGFLSAQVLAGHVSSPMPYDSEHTSRVKSNQLTGAYLTYEIGSLRVRGGLSTSKVTYLSEGTNALFDGLRQAGFGQTADAFEPDNARTTFSSVGATWDADNILLTGEYAQLRSGSKMIGRATGWYGTFGYRLGKWMPYFTYAGYDRDDQRARNDVPPYGPLIPLSMGLDQLAAGNSQHTASLGLKVDLRSNVAFKAQVDHVRPSRHGGTFSAVAPGFDGSAVNVYSAVVDFVF</sequence>